<dbReference type="EMBL" id="JAMKPW020000006">
    <property type="protein sequence ID" value="KAK8217262.1"/>
    <property type="molecule type" value="Genomic_DNA"/>
</dbReference>
<accession>A0ACC3SKD4</accession>
<evidence type="ECO:0000313" key="1">
    <source>
        <dbReference type="EMBL" id="KAK8217262.1"/>
    </source>
</evidence>
<sequence length="750" mass="81038">MPAQAQQERTPYIVDEENVVADSVLGDSREDHKGGLLSVADCGGVLLSMSGYDKPQEWKQQDYGYGYTSAATRPDQSGSYPAFAQPGYDVAYTGTHAQVPSGLPNAAELPMMSEDQYASHDASYNQQQGAYQSYIPAASRHLPEVTSFSPTQGPAGRKLFVYLNAVDDLETPPAAVFTIMFGSKRCETVLSKLSNQSQRCNYALSVDVPPFDATGSTSTQVPVYMDMTDGSSSSASMPVHIGYYGYTDATAYQMPEPSPSSRKRKLSPTATPRSPGKKPSLQQLETGPASSPPSMPNTAQYASYPRVFSGNQQYQSAQATQSTPGYGVSPHASAPHINQQRPQTPTYSPYGGYLPSERASAPASASVAARTPILPSPSSSANPPLVRTTALQSSPTSSLTGTGPGTPFNPYAIYPSNTKAVLKLEGDLNSMAESWTPDEWEAKRRLVRFQRSQNGSTITATFSPVTPEEHARAPGSIYVNCIWWEEKQMCYVTSVDTIQLLEALVAVRFTVEEKNRIRRNLEGFRPLTVSKTRPDCDEFFKIIMGFPSPKPRNIEKDVKVFPWRILSTALKKIIGKYSASYASTAASLPASSGAGGSAGASGSALARPTISPSSAGSTASTLAYPPTMTATTLPMSAGHAHHQHSHSHSGVLSTPSGQQHHSQDLRLTVPTSHSHSQSISWHQPSSHYSTELPTSGRGSWDFSQYQWEGAHLQPHAGHYQRIPSISQSLGYPQFMPAPDYRDYSQRTSEA</sequence>
<proteinExistence type="predicted"/>
<dbReference type="Proteomes" id="UP001320706">
    <property type="component" value="Unassembled WGS sequence"/>
</dbReference>
<keyword evidence="2" id="KW-1185">Reference proteome</keyword>
<protein>
    <submittedName>
        <fullName evidence="1">Uncharacterized protein</fullName>
    </submittedName>
</protein>
<comment type="caution">
    <text evidence="1">The sequence shown here is derived from an EMBL/GenBank/DDBJ whole genome shotgun (WGS) entry which is preliminary data.</text>
</comment>
<reference evidence="1" key="1">
    <citation type="submission" date="2024-02" db="EMBL/GenBank/DDBJ databases">
        <title>Metagenome Assembled Genome of Zalaria obscura JY119.</title>
        <authorList>
            <person name="Vighnesh L."/>
            <person name="Jagadeeshwari U."/>
            <person name="Venkata Ramana C."/>
            <person name="Sasikala C."/>
        </authorList>
    </citation>
    <scope>NUCLEOTIDE SEQUENCE</scope>
    <source>
        <strain evidence="1">JY119</strain>
    </source>
</reference>
<gene>
    <name evidence="1" type="ORF">M8818_001515</name>
</gene>
<name>A0ACC3SKD4_9PEZI</name>
<organism evidence="1 2">
    <name type="scientific">Zalaria obscura</name>
    <dbReference type="NCBI Taxonomy" id="2024903"/>
    <lineage>
        <taxon>Eukaryota</taxon>
        <taxon>Fungi</taxon>
        <taxon>Dikarya</taxon>
        <taxon>Ascomycota</taxon>
        <taxon>Pezizomycotina</taxon>
        <taxon>Dothideomycetes</taxon>
        <taxon>Dothideomycetidae</taxon>
        <taxon>Dothideales</taxon>
        <taxon>Zalariaceae</taxon>
        <taxon>Zalaria</taxon>
    </lineage>
</organism>
<evidence type="ECO:0000313" key="2">
    <source>
        <dbReference type="Proteomes" id="UP001320706"/>
    </source>
</evidence>